<dbReference type="InterPro" id="IPR011009">
    <property type="entry name" value="Kinase-like_dom_sf"/>
</dbReference>
<evidence type="ECO:0000313" key="1">
    <source>
        <dbReference type="EMBL" id="KAG7168644.1"/>
    </source>
</evidence>
<name>A0A8J5K6Y1_HOMAM</name>
<keyword evidence="2" id="KW-1185">Reference proteome</keyword>
<dbReference type="EMBL" id="JAHLQT010019744">
    <property type="protein sequence ID" value="KAG7168644.1"/>
    <property type="molecule type" value="Genomic_DNA"/>
</dbReference>
<comment type="caution">
    <text evidence="1">The sequence shown here is derived from an EMBL/GenBank/DDBJ whole genome shotgun (WGS) entry which is preliminary data.</text>
</comment>
<dbReference type="AlphaFoldDB" id="A0A8J5K6Y1"/>
<evidence type="ECO:0008006" key="3">
    <source>
        <dbReference type="Google" id="ProtNLM"/>
    </source>
</evidence>
<proteinExistence type="predicted"/>
<feature type="non-terminal residue" evidence="1">
    <location>
        <position position="93"/>
    </location>
</feature>
<protein>
    <recommendedName>
        <fullName evidence="3">Protein kinase domain-containing protein</fullName>
    </recommendedName>
</protein>
<dbReference type="Gene3D" id="1.10.510.10">
    <property type="entry name" value="Transferase(Phosphotransferase) domain 1"/>
    <property type="match status" value="1"/>
</dbReference>
<sequence length="93" mass="10305">KNPDGSFTSHLIDFGLSRVEGGHLTLRCNPYGSHYAPELFKGQPCTPASDIYSLAVMISDTQNTFDNLWPPGVKDLCKKMLCRSPQHRPSLAK</sequence>
<dbReference type="Proteomes" id="UP000747542">
    <property type="component" value="Unassembled WGS sequence"/>
</dbReference>
<evidence type="ECO:0000313" key="2">
    <source>
        <dbReference type="Proteomes" id="UP000747542"/>
    </source>
</evidence>
<organism evidence="1 2">
    <name type="scientific">Homarus americanus</name>
    <name type="common">American lobster</name>
    <dbReference type="NCBI Taxonomy" id="6706"/>
    <lineage>
        <taxon>Eukaryota</taxon>
        <taxon>Metazoa</taxon>
        <taxon>Ecdysozoa</taxon>
        <taxon>Arthropoda</taxon>
        <taxon>Crustacea</taxon>
        <taxon>Multicrustacea</taxon>
        <taxon>Malacostraca</taxon>
        <taxon>Eumalacostraca</taxon>
        <taxon>Eucarida</taxon>
        <taxon>Decapoda</taxon>
        <taxon>Pleocyemata</taxon>
        <taxon>Astacidea</taxon>
        <taxon>Nephropoidea</taxon>
        <taxon>Nephropidae</taxon>
        <taxon>Homarus</taxon>
    </lineage>
</organism>
<dbReference type="SUPFAM" id="SSF56112">
    <property type="entry name" value="Protein kinase-like (PK-like)"/>
    <property type="match status" value="1"/>
</dbReference>
<accession>A0A8J5K6Y1</accession>
<gene>
    <name evidence="1" type="ORF">Hamer_G028380</name>
</gene>
<feature type="non-terminal residue" evidence="1">
    <location>
        <position position="1"/>
    </location>
</feature>
<reference evidence="1" key="1">
    <citation type="journal article" date="2021" name="Sci. Adv.">
        <title>The American lobster genome reveals insights on longevity, neural, and immune adaptations.</title>
        <authorList>
            <person name="Polinski J.M."/>
            <person name="Zimin A.V."/>
            <person name="Clark K.F."/>
            <person name="Kohn A.B."/>
            <person name="Sadowski N."/>
            <person name="Timp W."/>
            <person name="Ptitsyn A."/>
            <person name="Khanna P."/>
            <person name="Romanova D.Y."/>
            <person name="Williams P."/>
            <person name="Greenwood S.J."/>
            <person name="Moroz L.L."/>
            <person name="Walt D.R."/>
            <person name="Bodnar A.G."/>
        </authorList>
    </citation>
    <scope>NUCLEOTIDE SEQUENCE</scope>
    <source>
        <strain evidence="1">GMGI-L3</strain>
    </source>
</reference>